<evidence type="ECO:0000313" key="2">
    <source>
        <dbReference type="Proteomes" id="UP000824469"/>
    </source>
</evidence>
<gene>
    <name evidence="1" type="ORF">KI387_007004</name>
</gene>
<proteinExistence type="predicted"/>
<dbReference type="AlphaFoldDB" id="A0AA38LK22"/>
<organism evidence="1 2">
    <name type="scientific">Taxus chinensis</name>
    <name type="common">Chinese yew</name>
    <name type="synonym">Taxus wallichiana var. chinensis</name>
    <dbReference type="NCBI Taxonomy" id="29808"/>
    <lineage>
        <taxon>Eukaryota</taxon>
        <taxon>Viridiplantae</taxon>
        <taxon>Streptophyta</taxon>
        <taxon>Embryophyta</taxon>
        <taxon>Tracheophyta</taxon>
        <taxon>Spermatophyta</taxon>
        <taxon>Pinopsida</taxon>
        <taxon>Pinidae</taxon>
        <taxon>Conifers II</taxon>
        <taxon>Cupressales</taxon>
        <taxon>Taxaceae</taxon>
        <taxon>Taxus</taxon>
    </lineage>
</organism>
<dbReference type="Proteomes" id="UP000824469">
    <property type="component" value="Unassembled WGS sequence"/>
</dbReference>
<protein>
    <submittedName>
        <fullName evidence="1">Uncharacterized protein</fullName>
    </submittedName>
</protein>
<feature type="non-terminal residue" evidence="1">
    <location>
        <position position="1"/>
    </location>
</feature>
<accession>A0AA38LK22</accession>
<dbReference type="EMBL" id="JAHRHJ020000002">
    <property type="protein sequence ID" value="KAH9326826.1"/>
    <property type="molecule type" value="Genomic_DNA"/>
</dbReference>
<reference evidence="1 2" key="1">
    <citation type="journal article" date="2021" name="Nat. Plants">
        <title>The Taxus genome provides insights into paclitaxel biosynthesis.</title>
        <authorList>
            <person name="Xiong X."/>
            <person name="Gou J."/>
            <person name="Liao Q."/>
            <person name="Li Y."/>
            <person name="Zhou Q."/>
            <person name="Bi G."/>
            <person name="Li C."/>
            <person name="Du R."/>
            <person name="Wang X."/>
            <person name="Sun T."/>
            <person name="Guo L."/>
            <person name="Liang H."/>
            <person name="Lu P."/>
            <person name="Wu Y."/>
            <person name="Zhang Z."/>
            <person name="Ro D.K."/>
            <person name="Shang Y."/>
            <person name="Huang S."/>
            <person name="Yan J."/>
        </authorList>
    </citation>
    <scope>NUCLEOTIDE SEQUENCE [LARGE SCALE GENOMIC DNA]</scope>
    <source>
        <strain evidence="1">Ta-2019</strain>
    </source>
</reference>
<name>A0AA38LK22_TAXCH</name>
<evidence type="ECO:0000313" key="1">
    <source>
        <dbReference type="EMBL" id="KAH9326826.1"/>
    </source>
</evidence>
<sequence length="51" mass="5822">NEEEGSLRGIIRSEGRNELFDLRRGEDKEAHDKDLVKSESGLLGEIIRIIE</sequence>
<feature type="non-terminal residue" evidence="1">
    <location>
        <position position="51"/>
    </location>
</feature>
<comment type="caution">
    <text evidence="1">The sequence shown here is derived from an EMBL/GenBank/DDBJ whole genome shotgun (WGS) entry which is preliminary data.</text>
</comment>
<keyword evidence="2" id="KW-1185">Reference proteome</keyword>